<evidence type="ECO:0000313" key="8">
    <source>
        <dbReference type="Proteomes" id="UP001431784"/>
    </source>
</evidence>
<dbReference type="InterPro" id="IPR027417">
    <property type="entry name" value="P-loop_NTPase"/>
</dbReference>
<proteinExistence type="inferred from homology"/>
<dbReference type="SMART" id="SM00382">
    <property type="entry name" value="AAA"/>
    <property type="match status" value="1"/>
</dbReference>
<gene>
    <name evidence="7" type="ORF">PUT78_17885</name>
</gene>
<sequence length="231" mass="24278">MISINDLHAGYGALSVLFGVSLHVAEGQTLALIGSNGAGKTTTFSVLTGFVKPRSGKVTLNGSVISGLTPTDIVSMGLAMVPEGRRLFPSLTVEENLMIGAHCDRKGTWDLQRVYSVFPTLEPLRKRPSSSLSGGQQQLVAIGRALMSNPIVLLCDELSLGLSPAAVDVVYTAISRLRAEGMTLIIVEQDISRALASSDIYACMRHGGIPLSGPSAGADRAQISSAYFGMD</sequence>
<dbReference type="PANTHER" id="PTHR43820:SF5">
    <property type="entry name" value="HIGH-AFFINITY BRANCHED-CHAIN AMINO ACID TRANSPORT ATP-BINDING PROTEIN"/>
    <property type="match status" value="1"/>
</dbReference>
<dbReference type="PROSITE" id="PS00211">
    <property type="entry name" value="ABC_TRANSPORTER_1"/>
    <property type="match status" value="1"/>
</dbReference>
<keyword evidence="5" id="KW-0029">Amino-acid transport</keyword>
<evidence type="ECO:0000256" key="4">
    <source>
        <dbReference type="ARBA" id="ARBA00022840"/>
    </source>
</evidence>
<dbReference type="PANTHER" id="PTHR43820">
    <property type="entry name" value="HIGH-AFFINITY BRANCHED-CHAIN AMINO ACID TRANSPORT ATP-BINDING PROTEIN LIVF"/>
    <property type="match status" value="1"/>
</dbReference>
<name>A0ABT5TFM5_9RHOB</name>
<dbReference type="GO" id="GO:0005524">
    <property type="term" value="F:ATP binding"/>
    <property type="evidence" value="ECO:0007669"/>
    <property type="project" value="UniProtKB-KW"/>
</dbReference>
<reference evidence="7" key="1">
    <citation type="submission" date="2023-02" db="EMBL/GenBank/DDBJ databases">
        <title>Description of Roseinatronobacter alkalisoli sp. nov., an alkaliphilic bacerium isolated from soda soil.</title>
        <authorList>
            <person name="Wei W."/>
        </authorList>
    </citation>
    <scope>NUCLEOTIDE SEQUENCE</scope>
    <source>
        <strain evidence="7">HJB301</strain>
    </source>
</reference>
<dbReference type="InterPro" id="IPR017871">
    <property type="entry name" value="ABC_transporter-like_CS"/>
</dbReference>
<dbReference type="Gene3D" id="3.40.50.300">
    <property type="entry name" value="P-loop containing nucleotide triphosphate hydrolases"/>
    <property type="match status" value="1"/>
</dbReference>
<organism evidence="7 8">
    <name type="scientific">Roseinatronobacter alkalisoli</name>
    <dbReference type="NCBI Taxonomy" id="3028235"/>
    <lineage>
        <taxon>Bacteria</taxon>
        <taxon>Pseudomonadati</taxon>
        <taxon>Pseudomonadota</taxon>
        <taxon>Alphaproteobacteria</taxon>
        <taxon>Rhodobacterales</taxon>
        <taxon>Paracoccaceae</taxon>
        <taxon>Roseinatronobacter</taxon>
    </lineage>
</organism>
<dbReference type="InterPro" id="IPR003439">
    <property type="entry name" value="ABC_transporter-like_ATP-bd"/>
</dbReference>
<dbReference type="InterPro" id="IPR052156">
    <property type="entry name" value="BCAA_Transport_ATP-bd_LivF"/>
</dbReference>
<evidence type="ECO:0000313" key="7">
    <source>
        <dbReference type="EMBL" id="MDD7972962.1"/>
    </source>
</evidence>
<accession>A0ABT5TFM5</accession>
<evidence type="ECO:0000256" key="5">
    <source>
        <dbReference type="ARBA" id="ARBA00022970"/>
    </source>
</evidence>
<evidence type="ECO:0000256" key="3">
    <source>
        <dbReference type="ARBA" id="ARBA00022741"/>
    </source>
</evidence>
<comment type="similarity">
    <text evidence="1">Belongs to the ABC transporter superfamily.</text>
</comment>
<feature type="domain" description="ABC transporter" evidence="6">
    <location>
        <begin position="2"/>
        <end position="231"/>
    </location>
</feature>
<evidence type="ECO:0000256" key="2">
    <source>
        <dbReference type="ARBA" id="ARBA00022448"/>
    </source>
</evidence>
<keyword evidence="3" id="KW-0547">Nucleotide-binding</keyword>
<dbReference type="RefSeq" id="WP_274353637.1">
    <property type="nucleotide sequence ID" value="NZ_JAQZSM010000022.1"/>
</dbReference>
<dbReference type="InterPro" id="IPR003593">
    <property type="entry name" value="AAA+_ATPase"/>
</dbReference>
<evidence type="ECO:0000256" key="1">
    <source>
        <dbReference type="ARBA" id="ARBA00005417"/>
    </source>
</evidence>
<evidence type="ECO:0000259" key="6">
    <source>
        <dbReference type="PROSITE" id="PS50893"/>
    </source>
</evidence>
<dbReference type="EMBL" id="JAQZSM010000022">
    <property type="protein sequence ID" value="MDD7972962.1"/>
    <property type="molecule type" value="Genomic_DNA"/>
</dbReference>
<protein>
    <submittedName>
        <fullName evidence="7">ABC transporter ATP-binding protein</fullName>
    </submittedName>
</protein>
<dbReference type="SUPFAM" id="SSF52540">
    <property type="entry name" value="P-loop containing nucleoside triphosphate hydrolases"/>
    <property type="match status" value="1"/>
</dbReference>
<dbReference type="PROSITE" id="PS50893">
    <property type="entry name" value="ABC_TRANSPORTER_2"/>
    <property type="match status" value="1"/>
</dbReference>
<keyword evidence="4 7" id="KW-0067">ATP-binding</keyword>
<comment type="caution">
    <text evidence="7">The sequence shown here is derived from an EMBL/GenBank/DDBJ whole genome shotgun (WGS) entry which is preliminary data.</text>
</comment>
<keyword evidence="2" id="KW-0813">Transport</keyword>
<dbReference type="Pfam" id="PF00005">
    <property type="entry name" value="ABC_tran"/>
    <property type="match status" value="1"/>
</dbReference>
<dbReference type="Proteomes" id="UP001431784">
    <property type="component" value="Unassembled WGS sequence"/>
</dbReference>
<dbReference type="CDD" id="cd03224">
    <property type="entry name" value="ABC_TM1139_LivF_branched"/>
    <property type="match status" value="1"/>
</dbReference>
<keyword evidence="8" id="KW-1185">Reference proteome</keyword>